<keyword evidence="2" id="KW-1185">Reference proteome</keyword>
<sequence>MVLEVTQDFFDFKESIVRHTGDVFQVDEDRKNELLAKLPDFIKEYSIVPLTKLDEEVDDADE</sequence>
<dbReference type="EMBL" id="CP072329">
    <property type="protein sequence ID" value="QUB39918.1"/>
    <property type="molecule type" value="Genomic_DNA"/>
</dbReference>
<proteinExistence type="predicted"/>
<protein>
    <submittedName>
        <fullName evidence="1">Uncharacterized protein</fullName>
    </submittedName>
</protein>
<reference evidence="1 2" key="1">
    <citation type="submission" date="2021-03" db="EMBL/GenBank/DDBJ databases">
        <title>Human Oral Microbial Genomes.</title>
        <authorList>
            <person name="Johnston C.D."/>
            <person name="Chen T."/>
            <person name="Dewhirst F.E."/>
        </authorList>
    </citation>
    <scope>NUCLEOTIDE SEQUENCE [LARGE SCALE GENOMIC DNA]</scope>
    <source>
        <strain evidence="1 2">CCUG 66490</strain>
    </source>
</reference>
<accession>A0ABX7XM10</accession>
<organism evidence="1 2">
    <name type="scientific">Streptococcus lactarius</name>
    <dbReference type="NCBI Taxonomy" id="684066"/>
    <lineage>
        <taxon>Bacteria</taxon>
        <taxon>Bacillati</taxon>
        <taxon>Bacillota</taxon>
        <taxon>Bacilli</taxon>
        <taxon>Lactobacillales</taxon>
        <taxon>Streptococcaceae</taxon>
        <taxon>Streptococcus</taxon>
    </lineage>
</organism>
<name>A0ABX7XM10_9STRE</name>
<gene>
    <name evidence="1" type="ORF">J4854_04240</name>
</gene>
<dbReference type="Proteomes" id="UP000676511">
    <property type="component" value="Chromosome"/>
</dbReference>
<evidence type="ECO:0000313" key="2">
    <source>
        <dbReference type="Proteomes" id="UP000676511"/>
    </source>
</evidence>
<evidence type="ECO:0000313" key="1">
    <source>
        <dbReference type="EMBL" id="QUB39918.1"/>
    </source>
</evidence>